<sequence length="516" mass="55500">MTGQPCLLPAGGPGSRRFLALHLPCLATDRIRRAEPDLPTDQPLATWAASGSRRVLVAVDQAAAAIGLRPGQALADAEAIAPDLVLRPADPDGDAQALQALALWARRYTPLAATDPPDGLLLDITGCAHLLGGEADLLRDALARLQRAGIATRGAVAGAAATSAALARARLDNPVVVSGIEAAVAAPLPLGPALRLPPAMLADLARLGLRRVRDLLDQPRAPLVRRFGPELMDRLDAVTGQRRTAIRPATAPPDLTVARDLLEPIITRASIDAVLDRLLAALCARLRQTGLGARRIVLSAWRVDGVVQEVAIGTGQPTRAPAHLRRLFAERLEQLEPGLGFERMMLEARATEPMAAGTQTGLEIGGRHDAAAMAEALAQLLDRLAQRLRVHRVAPVASHWPERAVAALDPHAPVPAMPAGWATPGLPVLLRRQPEPLEAMALLSDDPPSLLRWCGMAHRLHWAEGPLRLEPEWWRARPDLRRRDYYRVELASGVRLWVCRTGPPEAARWLLHGHLP</sequence>
<gene>
    <name evidence="8" type="ORF">GCM10010964_32220</name>
</gene>
<dbReference type="EC" id="2.7.7.7" evidence="2"/>
<dbReference type="Pfam" id="PF11799">
    <property type="entry name" value="IMS_C"/>
    <property type="match status" value="1"/>
</dbReference>
<protein>
    <recommendedName>
        <fullName evidence="2">DNA-directed DNA polymerase</fullName>
        <ecNumber evidence="2">2.7.7.7</ecNumber>
    </recommendedName>
</protein>
<dbReference type="InterPro" id="IPR050356">
    <property type="entry name" value="SulA_CellDiv_inhibitor"/>
</dbReference>
<dbReference type="CDD" id="cd03468">
    <property type="entry name" value="PolY_like"/>
    <property type="match status" value="1"/>
</dbReference>
<reference evidence="8 9" key="1">
    <citation type="journal article" date="2014" name="Int. J. Syst. Evol. Microbiol.">
        <title>Complete genome sequence of Corynebacterium casei LMG S-19264T (=DSM 44701T), isolated from a smear-ripened cheese.</title>
        <authorList>
            <consortium name="US DOE Joint Genome Institute (JGI-PGF)"/>
            <person name="Walter F."/>
            <person name="Albersmeier A."/>
            <person name="Kalinowski J."/>
            <person name="Ruckert C."/>
        </authorList>
    </citation>
    <scope>NUCLEOTIDE SEQUENCE [LARGE SCALE GENOMIC DNA]</scope>
    <source>
        <strain evidence="8 9">CGMCC 1.16330</strain>
    </source>
</reference>
<dbReference type="PANTHER" id="PTHR35369">
    <property type="entry name" value="BLR3025 PROTEIN-RELATED"/>
    <property type="match status" value="1"/>
</dbReference>
<keyword evidence="3" id="KW-0227">DNA damage</keyword>
<organism evidence="8 9">
    <name type="scientific">Caldovatus sediminis</name>
    <dbReference type="NCBI Taxonomy" id="2041189"/>
    <lineage>
        <taxon>Bacteria</taxon>
        <taxon>Pseudomonadati</taxon>
        <taxon>Pseudomonadota</taxon>
        <taxon>Alphaproteobacteria</taxon>
        <taxon>Acetobacterales</taxon>
        <taxon>Roseomonadaceae</taxon>
        <taxon>Caldovatus</taxon>
    </lineage>
</organism>
<proteinExistence type="predicted"/>
<dbReference type="RefSeq" id="WP_188902072.1">
    <property type="nucleotide sequence ID" value="NZ_BMKS01000011.1"/>
</dbReference>
<dbReference type="PANTHER" id="PTHR35369:SF2">
    <property type="entry name" value="BLR3025 PROTEIN"/>
    <property type="match status" value="1"/>
</dbReference>
<evidence type="ECO:0000256" key="4">
    <source>
        <dbReference type="ARBA" id="ARBA00025589"/>
    </source>
</evidence>
<comment type="function">
    <text evidence="4">Poorly processive, error-prone DNA polymerase involved in untargeted mutagenesis. Copies undamaged DNA at stalled replication forks, which arise in vivo from mismatched or misaligned primer ends. These misaligned primers can be extended by PolIV. Exhibits no 3'-5' exonuclease (proofreading) activity. May be involved in translesional synthesis, in conjunction with the beta clamp from PolIII.</text>
</comment>
<comment type="caution">
    <text evidence="8">The sequence shown here is derived from an EMBL/GenBank/DDBJ whole genome shotgun (WGS) entry which is preliminary data.</text>
</comment>
<dbReference type="InterPro" id="IPR001126">
    <property type="entry name" value="UmuC"/>
</dbReference>
<evidence type="ECO:0000313" key="8">
    <source>
        <dbReference type="EMBL" id="GGG42288.1"/>
    </source>
</evidence>
<dbReference type="AlphaFoldDB" id="A0A8J2ZDM9"/>
<comment type="subunit">
    <text evidence="1">Monomer.</text>
</comment>
<feature type="domain" description="DNA polymerase Y-family little finger" evidence="7">
    <location>
        <begin position="260"/>
        <end position="336"/>
    </location>
</feature>
<evidence type="ECO:0000256" key="3">
    <source>
        <dbReference type="ARBA" id="ARBA00022763"/>
    </source>
</evidence>
<accession>A0A8J2ZDM9</accession>
<dbReference type="InterPro" id="IPR017961">
    <property type="entry name" value="DNA_pol_Y-fam_little_finger"/>
</dbReference>
<dbReference type="EMBL" id="BMKS01000011">
    <property type="protein sequence ID" value="GGG42288.1"/>
    <property type="molecule type" value="Genomic_DNA"/>
</dbReference>
<evidence type="ECO:0000256" key="1">
    <source>
        <dbReference type="ARBA" id="ARBA00011245"/>
    </source>
</evidence>
<evidence type="ECO:0000259" key="6">
    <source>
        <dbReference type="Pfam" id="PF00817"/>
    </source>
</evidence>
<keyword evidence="9" id="KW-1185">Reference proteome</keyword>
<dbReference type="Pfam" id="PF00817">
    <property type="entry name" value="IMS"/>
    <property type="match status" value="1"/>
</dbReference>
<dbReference type="InterPro" id="IPR043502">
    <property type="entry name" value="DNA/RNA_pol_sf"/>
</dbReference>
<name>A0A8J2ZDM9_9PROT</name>
<dbReference type="GO" id="GO:0003684">
    <property type="term" value="F:damaged DNA binding"/>
    <property type="evidence" value="ECO:0007669"/>
    <property type="project" value="InterPro"/>
</dbReference>
<evidence type="ECO:0000313" key="9">
    <source>
        <dbReference type="Proteomes" id="UP000597507"/>
    </source>
</evidence>
<evidence type="ECO:0000256" key="2">
    <source>
        <dbReference type="ARBA" id="ARBA00012417"/>
    </source>
</evidence>
<dbReference type="GO" id="GO:0006281">
    <property type="term" value="P:DNA repair"/>
    <property type="evidence" value="ECO:0007669"/>
    <property type="project" value="InterPro"/>
</dbReference>
<dbReference type="Proteomes" id="UP000597507">
    <property type="component" value="Unassembled WGS sequence"/>
</dbReference>
<comment type="catalytic activity">
    <reaction evidence="5">
        <text>DNA(n) + a 2'-deoxyribonucleoside 5'-triphosphate = DNA(n+1) + diphosphate</text>
        <dbReference type="Rhea" id="RHEA:22508"/>
        <dbReference type="Rhea" id="RHEA-COMP:17339"/>
        <dbReference type="Rhea" id="RHEA-COMP:17340"/>
        <dbReference type="ChEBI" id="CHEBI:33019"/>
        <dbReference type="ChEBI" id="CHEBI:61560"/>
        <dbReference type="ChEBI" id="CHEBI:173112"/>
        <dbReference type="EC" id="2.7.7.7"/>
    </reaction>
</comment>
<feature type="domain" description="UmuC" evidence="6">
    <location>
        <begin position="32"/>
        <end position="145"/>
    </location>
</feature>
<evidence type="ECO:0000256" key="5">
    <source>
        <dbReference type="ARBA" id="ARBA00049244"/>
    </source>
</evidence>
<dbReference type="SUPFAM" id="SSF56672">
    <property type="entry name" value="DNA/RNA polymerases"/>
    <property type="match status" value="1"/>
</dbReference>
<evidence type="ECO:0000259" key="7">
    <source>
        <dbReference type="Pfam" id="PF11799"/>
    </source>
</evidence>